<name>A0A292PWQ2_9PEZI</name>
<evidence type="ECO:0000256" key="4">
    <source>
        <dbReference type="ARBA" id="ARBA00022692"/>
    </source>
</evidence>
<keyword evidence="5" id="KW-0677">Repeat</keyword>
<dbReference type="CDD" id="cd18596">
    <property type="entry name" value="ABC_6TM_VMR1_D1_like"/>
    <property type="match status" value="1"/>
</dbReference>
<dbReference type="InterPro" id="IPR017871">
    <property type="entry name" value="ABC_transporter-like_CS"/>
</dbReference>
<dbReference type="PANTHER" id="PTHR24223:SF353">
    <property type="entry name" value="ABC TRANSPORTER ATP-BINDING PROTEIN_PERMEASE VMR1-RELATED"/>
    <property type="match status" value="1"/>
</dbReference>
<dbReference type="Proteomes" id="UP001412239">
    <property type="component" value="Unassembled WGS sequence"/>
</dbReference>
<dbReference type="PROSITE" id="PS00211">
    <property type="entry name" value="ABC_TRANSPORTER_1"/>
    <property type="match status" value="2"/>
</dbReference>
<feature type="domain" description="ABC transporter" evidence="13">
    <location>
        <begin position="1370"/>
        <end position="1617"/>
    </location>
</feature>
<dbReference type="PANTHER" id="PTHR24223">
    <property type="entry name" value="ATP-BINDING CASSETTE SUB-FAMILY C"/>
    <property type="match status" value="1"/>
</dbReference>
<dbReference type="GO" id="GO:0016887">
    <property type="term" value="F:ATP hydrolysis activity"/>
    <property type="evidence" value="ECO:0007669"/>
    <property type="project" value="InterPro"/>
</dbReference>
<dbReference type="PROSITE" id="PS50929">
    <property type="entry name" value="ABC_TM1F"/>
    <property type="match status" value="2"/>
</dbReference>
<feature type="transmembrane region" description="Helical" evidence="12">
    <location>
        <begin position="1002"/>
        <end position="1026"/>
    </location>
</feature>
<dbReference type="Gene3D" id="1.20.1560.10">
    <property type="entry name" value="ABC transporter type 1, transmembrane domain"/>
    <property type="match status" value="2"/>
</dbReference>
<evidence type="ECO:0000256" key="3">
    <source>
        <dbReference type="ARBA" id="ARBA00022448"/>
    </source>
</evidence>
<dbReference type="Pfam" id="PF00664">
    <property type="entry name" value="ABC_membrane"/>
    <property type="match status" value="2"/>
</dbReference>
<evidence type="ECO:0000256" key="10">
    <source>
        <dbReference type="ARBA" id="ARBA00023180"/>
    </source>
</evidence>
<feature type="transmembrane region" description="Helical" evidence="12">
    <location>
        <begin position="1164"/>
        <end position="1186"/>
    </location>
</feature>
<dbReference type="CDD" id="cd18604">
    <property type="entry name" value="ABC_6TM_VMR1_D2_like"/>
    <property type="match status" value="1"/>
</dbReference>
<dbReference type="CDD" id="cd03244">
    <property type="entry name" value="ABCC_MRP_domain2"/>
    <property type="match status" value="1"/>
</dbReference>
<dbReference type="FunFam" id="1.20.1560.10:FF:000054">
    <property type="entry name" value="ABC bile acid transporter"/>
    <property type="match status" value="1"/>
</dbReference>
<feature type="transmembrane region" description="Helical" evidence="12">
    <location>
        <begin position="330"/>
        <end position="351"/>
    </location>
</feature>
<dbReference type="GO" id="GO:0000329">
    <property type="term" value="C:fungal-type vacuole membrane"/>
    <property type="evidence" value="ECO:0007669"/>
    <property type="project" value="TreeGrafter"/>
</dbReference>
<dbReference type="GO" id="GO:0012505">
    <property type="term" value="C:endomembrane system"/>
    <property type="evidence" value="ECO:0007669"/>
    <property type="project" value="UniProtKB-SubCell"/>
</dbReference>
<dbReference type="Gene3D" id="3.40.50.300">
    <property type="entry name" value="P-loop containing nucleotide triphosphate hydrolases"/>
    <property type="match status" value="2"/>
</dbReference>
<evidence type="ECO:0000256" key="6">
    <source>
        <dbReference type="ARBA" id="ARBA00022741"/>
    </source>
</evidence>
<feature type="transmembrane region" description="Helical" evidence="12">
    <location>
        <begin position="363"/>
        <end position="389"/>
    </location>
</feature>
<accession>A0A292PWQ2</accession>
<dbReference type="GO" id="GO:0140359">
    <property type="term" value="F:ABC-type transporter activity"/>
    <property type="evidence" value="ECO:0007669"/>
    <property type="project" value="InterPro"/>
</dbReference>
<feature type="transmembrane region" description="Helical" evidence="12">
    <location>
        <begin position="24"/>
        <end position="47"/>
    </location>
</feature>
<sequence>MPFLQCEPPYWRGDDFTPCVGRDFIQFLLPLILVGISLLWLLSSVVSKKVEFWRSNKYRPLPIYDNAFGVSTDNGDRGEDTDEDDDEFAEHLSLRHTISRATGHEFRIDRPHGEIALVICEELAILGLLGISVADTAMNMEAVVHVEGLLFIASLVTWTYIFVLATLRLVFSGSLSYDLPPLWYHTSFLYMFNFLLAAVPFRSALIHPESTISQALIITRFVLVSVLCIIAVTSRAGNKAVTQDIMDGLEPSREPLASLFSLASFSWVDPLIWEGYWKPFELSNVWNLRNDDIAVVVFGTGLNADCFGRKAHTLAWTLAKHFKRELAVQAAWAVFYSMFTFAPTLLLRIILQYVKSPEDTPKNVAWLFVVLLFVTAILQAIGSGQALYIGRRICIRLHSVIVGEIYAKTLRRRAAAGADRALGPKGKDDRKKDSEGKTVVTEDNGEQANAGAIINLMSVDSFKVAEVCAYLHFLVAGVPVQVVIAVVLLYQILGWSSIAGIVVMLFLLPINYFMSSRFSKIQKKIMAATDGRIHATNEVLQNIRIIKFFAWEARFAHVVDKSRSTELVQLRNRYILWAVAATSWYGSPIVITFLSFFCYTVIEGKTLDSPVAFTALSLFNVLRVPLDQLADMITNVLQTKVSIDRVEEYLSEEETEKYHQLKQPDEVDPNAPLIGFKDATFSWGNKKQIKNKGMGSAFQLQDLDIEFSPGYLNVIAGPTGSGKTSLLMALLGEMTHIKGSVYLPGAHSREDLIPDPVAGLTESVAYCAQQAWLVNDSIKNNILFASPYDEERYHAVLIACSLEHDLQILDHGDETEVGEKGITLSGGQKQRISLARALYSSSRHILLDDCLSAVDSHTSKWIYDYCIMGPLMAGRTCVLVTHNVALCVPEAKHVVVLDNGRVIMQGSPDTVVASGALGNDELLKSGIRSKPQSQMPSRVPSFIGEAPMNGGTQMSSLAKPSADDGGEPAAKGKGKASGEETKALGSVDWRVYYLYLRSMGPWWFWIIVVIIFLAQQIGSIGTAVWIRQWALRYESIGSSGLIVSARNAPVSSIGYFGSCLSSGSCIWPLSYNSSPESVTIADNTGDIDLVYYLGIYALIGFAYTLVSFFREAAVFYGSLVASKNIHNQLLFSVMRAKFRFFDSTPLGRVINRFSKDMEAIDQEVAPVALGMIHSLASVIGITILISFITPGFLGPAVVIALLYWLIGSFYLRASRDLKRLESIQRSPLYQHFGETLSGISTIRAYGDERRFVRDNLSKIDNHHRPFFYLWACNRWLSFRVDVAGALVSFSAGAFVVLSVGKIDAGLAGLSLTYAVTFTDNILWLVRLYAVNEQNMNSVERVREYLEVDQEAADIIPDNRPTSTWPEKGGVAFENYSTRYRPGLDLVLKNVTFSIKPLEKVGIVGRTGAGKSSLALALFRSLEAETGRIVIDGIDISTIGLRDLRQSITMVPQDPTLFTGTIRSNLDPFDIYTDKEIFGALKRVQLINEEPEAAAPVAGDDSTLNKNVFLDLQSPVAESGNNLSQGQKQLLCLARALLKNPVVLLMDEATASIDYSTDTKIQATIRELKSTTITIAHRLNSIIFYDKVLVLDQGRVKEFDHPYNLLQRKDSIFREMCESSGELGALEEMAKRTFMGTGTLIETVEGDDSNGTDPNNVVM</sequence>
<feature type="region of interest" description="Disordered" evidence="11">
    <location>
        <begin position="953"/>
        <end position="977"/>
    </location>
</feature>
<dbReference type="SUPFAM" id="SSF90123">
    <property type="entry name" value="ABC transporter transmembrane region"/>
    <property type="match status" value="2"/>
</dbReference>
<dbReference type="Pfam" id="PF00005">
    <property type="entry name" value="ABC_tran"/>
    <property type="match status" value="2"/>
</dbReference>
<dbReference type="InterPro" id="IPR036640">
    <property type="entry name" value="ABC1_TM_sf"/>
</dbReference>
<reference evidence="15" key="1">
    <citation type="submission" date="2015-10" db="EMBL/GenBank/DDBJ databases">
        <authorList>
            <person name="Regsiter A."/>
            <person name="william w."/>
        </authorList>
    </citation>
    <scope>NUCLEOTIDE SEQUENCE</scope>
    <source>
        <strain evidence="15">Montdore</strain>
    </source>
</reference>
<feature type="transmembrane region" description="Helical" evidence="12">
    <location>
        <begin position="1047"/>
        <end position="1069"/>
    </location>
</feature>
<dbReference type="CDD" id="cd03250">
    <property type="entry name" value="ABCC_MRP_domain1"/>
    <property type="match status" value="1"/>
</dbReference>
<dbReference type="PROSITE" id="PS50893">
    <property type="entry name" value="ABC_TRANSPORTER_2"/>
    <property type="match status" value="2"/>
</dbReference>
<feature type="transmembrane region" description="Helical" evidence="12">
    <location>
        <begin position="217"/>
        <end position="236"/>
    </location>
</feature>
<feature type="compositionally biased region" description="Basic and acidic residues" evidence="11">
    <location>
        <begin position="425"/>
        <end position="436"/>
    </location>
</feature>
<feature type="transmembrane region" description="Helical" evidence="12">
    <location>
        <begin position="148"/>
        <end position="171"/>
    </location>
</feature>
<keyword evidence="10" id="KW-0325">Glycoprotein</keyword>
<feature type="transmembrane region" description="Helical" evidence="12">
    <location>
        <begin position="1192"/>
        <end position="1211"/>
    </location>
</feature>
<keyword evidence="6" id="KW-0547">Nucleotide-binding</keyword>
<evidence type="ECO:0000256" key="12">
    <source>
        <dbReference type="SAM" id="Phobius"/>
    </source>
</evidence>
<evidence type="ECO:0000256" key="5">
    <source>
        <dbReference type="ARBA" id="ARBA00022737"/>
    </source>
</evidence>
<keyword evidence="4 12" id="KW-0812">Transmembrane</keyword>
<evidence type="ECO:0000256" key="9">
    <source>
        <dbReference type="ARBA" id="ARBA00023136"/>
    </source>
</evidence>
<gene>
    <name evidence="15" type="ORF">GSTUAT00004941001</name>
</gene>
<evidence type="ECO:0000256" key="11">
    <source>
        <dbReference type="SAM" id="MobiDB-lite"/>
    </source>
</evidence>
<protein>
    <submittedName>
        <fullName evidence="15">Uncharacterized protein</fullName>
    </submittedName>
</protein>
<feature type="transmembrane region" description="Helical" evidence="12">
    <location>
        <begin position="574"/>
        <end position="602"/>
    </location>
</feature>
<evidence type="ECO:0000256" key="8">
    <source>
        <dbReference type="ARBA" id="ARBA00022989"/>
    </source>
</evidence>
<feature type="transmembrane region" description="Helical" evidence="12">
    <location>
        <begin position="1282"/>
        <end position="1300"/>
    </location>
</feature>
<keyword evidence="8 12" id="KW-1133">Transmembrane helix</keyword>
<keyword evidence="3" id="KW-0813">Transport</keyword>
<organism evidence="15 16">
    <name type="scientific">Tuber aestivum</name>
    <name type="common">summer truffle</name>
    <dbReference type="NCBI Taxonomy" id="59557"/>
    <lineage>
        <taxon>Eukaryota</taxon>
        <taxon>Fungi</taxon>
        <taxon>Dikarya</taxon>
        <taxon>Ascomycota</taxon>
        <taxon>Pezizomycotina</taxon>
        <taxon>Pezizomycetes</taxon>
        <taxon>Pezizales</taxon>
        <taxon>Tuberaceae</taxon>
        <taxon>Tuber</taxon>
    </lineage>
</organism>
<feature type="transmembrane region" description="Helical" evidence="12">
    <location>
        <begin position="183"/>
        <end position="205"/>
    </location>
</feature>
<dbReference type="FunFam" id="3.40.50.300:FF:000565">
    <property type="entry name" value="ABC bile acid transporter"/>
    <property type="match status" value="1"/>
</dbReference>
<evidence type="ECO:0000256" key="1">
    <source>
        <dbReference type="ARBA" id="ARBA00004141"/>
    </source>
</evidence>
<dbReference type="InterPro" id="IPR011527">
    <property type="entry name" value="ABC1_TM_dom"/>
</dbReference>
<dbReference type="InterPro" id="IPR050173">
    <property type="entry name" value="ABC_transporter_C-like"/>
</dbReference>
<keyword evidence="9 12" id="KW-0472">Membrane</keyword>
<dbReference type="FunFam" id="3.40.50.300:FF:000825">
    <property type="entry name" value="ABC bile acid transporter"/>
    <property type="match status" value="1"/>
</dbReference>
<dbReference type="InterPro" id="IPR003593">
    <property type="entry name" value="AAA+_ATPase"/>
</dbReference>
<evidence type="ECO:0000256" key="7">
    <source>
        <dbReference type="ARBA" id="ARBA00022840"/>
    </source>
</evidence>
<feature type="domain" description="ABC transmembrane type-1" evidence="14">
    <location>
        <begin position="1006"/>
        <end position="1329"/>
    </location>
</feature>
<evidence type="ECO:0000259" key="14">
    <source>
        <dbReference type="PROSITE" id="PS50929"/>
    </source>
</evidence>
<dbReference type="InterPro" id="IPR003439">
    <property type="entry name" value="ABC_transporter-like_ATP-bd"/>
</dbReference>
<dbReference type="SUPFAM" id="SSF52540">
    <property type="entry name" value="P-loop containing nucleoside triphosphate hydrolases"/>
    <property type="match status" value="2"/>
</dbReference>
<evidence type="ECO:0000259" key="13">
    <source>
        <dbReference type="PROSITE" id="PS50893"/>
    </source>
</evidence>
<feature type="transmembrane region" description="Helical" evidence="12">
    <location>
        <begin position="467"/>
        <end position="489"/>
    </location>
</feature>
<feature type="transmembrane region" description="Helical" evidence="12">
    <location>
        <begin position="1089"/>
        <end position="1109"/>
    </location>
</feature>
<feature type="domain" description="ABC transporter" evidence="13">
    <location>
        <begin position="674"/>
        <end position="924"/>
    </location>
</feature>
<dbReference type="GO" id="GO:0005524">
    <property type="term" value="F:ATP binding"/>
    <property type="evidence" value="ECO:0007669"/>
    <property type="project" value="UniProtKB-KW"/>
</dbReference>
<evidence type="ECO:0000256" key="2">
    <source>
        <dbReference type="ARBA" id="ARBA00004308"/>
    </source>
</evidence>
<feature type="region of interest" description="Disordered" evidence="11">
    <location>
        <begin position="420"/>
        <end position="441"/>
    </location>
</feature>
<dbReference type="InterPro" id="IPR027417">
    <property type="entry name" value="P-loop_NTPase"/>
</dbReference>
<keyword evidence="16" id="KW-1185">Reference proteome</keyword>
<dbReference type="SMART" id="SM00382">
    <property type="entry name" value="AAA"/>
    <property type="match status" value="2"/>
</dbReference>
<evidence type="ECO:0000313" key="16">
    <source>
        <dbReference type="Proteomes" id="UP001412239"/>
    </source>
</evidence>
<proteinExistence type="predicted"/>
<evidence type="ECO:0000313" key="15">
    <source>
        <dbReference type="EMBL" id="CUS10910.1"/>
    </source>
</evidence>
<dbReference type="EMBL" id="LN891036">
    <property type="protein sequence ID" value="CUS10910.1"/>
    <property type="molecule type" value="Genomic_DNA"/>
</dbReference>
<comment type="subcellular location">
    <subcellularLocation>
        <location evidence="2">Endomembrane system</location>
    </subcellularLocation>
    <subcellularLocation>
        <location evidence="1">Membrane</location>
        <topology evidence="1">Multi-pass membrane protein</topology>
    </subcellularLocation>
</comment>
<keyword evidence="7" id="KW-0067">ATP-binding</keyword>
<feature type="domain" description="ABC transmembrane type-1" evidence="14">
    <location>
        <begin position="333"/>
        <end position="638"/>
    </location>
</feature>
<feature type="transmembrane region" description="Helical" evidence="12">
    <location>
        <begin position="495"/>
        <end position="514"/>
    </location>
</feature>